<evidence type="ECO:0000313" key="8">
    <source>
        <dbReference type="EMBL" id="SDS39861.1"/>
    </source>
</evidence>
<feature type="domain" description="HPt" evidence="6">
    <location>
        <begin position="179"/>
        <end position="272"/>
    </location>
</feature>
<dbReference type="GO" id="GO:0004672">
    <property type="term" value="F:protein kinase activity"/>
    <property type="evidence" value="ECO:0007669"/>
    <property type="project" value="UniProtKB-ARBA"/>
</dbReference>
<dbReference type="Gene3D" id="1.20.120.160">
    <property type="entry name" value="HPT domain"/>
    <property type="match status" value="1"/>
</dbReference>
<sequence>MPGTLPDRSSCQAEPDGALVWPESGVRVLVVDDHATYRLLLGSLLKKLGVLHLCCSDGRQALMVMQALHFDVVITDCCMPVMDGYAMTRELRRRERAARSPACCVLALTASLGPGDIQRCLACGMDGWLMKPIGLAQLREVLRYWLAAPQARTGAGESFSLSAHARRPTRASVVAMFGSWEMTQPLLHSLIQEARHDLDILEQALTCLDATLVSQRLHRLMGSVAFLGNTGLEPRAVQLMEQVNQLGVSDNVGALRDFFRDVEHYLQYLRSL</sequence>
<proteinExistence type="predicted"/>
<keyword evidence="2" id="KW-0902">Two-component regulatory system</keyword>
<dbReference type="GO" id="GO:0005886">
    <property type="term" value="C:plasma membrane"/>
    <property type="evidence" value="ECO:0007669"/>
    <property type="project" value="UniProtKB-SubCell"/>
</dbReference>
<accession>A0A0R2ZNG8</accession>
<evidence type="ECO:0000259" key="5">
    <source>
        <dbReference type="PROSITE" id="PS50110"/>
    </source>
</evidence>
<reference evidence="8 10" key="2">
    <citation type="submission" date="2016-10" db="EMBL/GenBank/DDBJ databases">
        <authorList>
            <person name="Varghese N."/>
            <person name="Submissions S."/>
        </authorList>
    </citation>
    <scope>NUCLEOTIDE SEQUENCE [LARGE SCALE GENOMIC DNA]</scope>
    <source>
        <strain evidence="8 10">BS3111</strain>
    </source>
</reference>
<evidence type="ECO:0000259" key="6">
    <source>
        <dbReference type="PROSITE" id="PS50894"/>
    </source>
</evidence>
<dbReference type="Pfam" id="PF00072">
    <property type="entry name" value="Response_reg"/>
    <property type="match status" value="1"/>
</dbReference>
<dbReference type="Proteomes" id="UP000183126">
    <property type="component" value="Chromosome I"/>
</dbReference>
<dbReference type="AlphaFoldDB" id="A0A0R2ZNG8"/>
<dbReference type="InterPro" id="IPR011006">
    <property type="entry name" value="CheY-like_superfamily"/>
</dbReference>
<feature type="domain" description="Response regulatory" evidence="5">
    <location>
        <begin position="27"/>
        <end position="146"/>
    </location>
</feature>
<dbReference type="CDD" id="cd17546">
    <property type="entry name" value="REC_hyHK_CKI1_RcsC-like"/>
    <property type="match status" value="1"/>
</dbReference>
<dbReference type="SUPFAM" id="SSF47226">
    <property type="entry name" value="Histidine-containing phosphotransfer domain, HPT domain"/>
    <property type="match status" value="1"/>
</dbReference>
<dbReference type="PANTHER" id="PTHR45339">
    <property type="entry name" value="HYBRID SIGNAL TRANSDUCTION HISTIDINE KINASE J"/>
    <property type="match status" value="1"/>
</dbReference>
<dbReference type="EMBL" id="LT629760">
    <property type="protein sequence ID" value="SDS39861.1"/>
    <property type="molecule type" value="Genomic_DNA"/>
</dbReference>
<evidence type="ECO:0000256" key="3">
    <source>
        <dbReference type="PROSITE-ProRule" id="PRU00110"/>
    </source>
</evidence>
<feature type="modified residue" description="Phosphohistidine" evidence="3">
    <location>
        <position position="218"/>
    </location>
</feature>
<evidence type="ECO:0000256" key="2">
    <source>
        <dbReference type="ARBA" id="ARBA00023012"/>
    </source>
</evidence>
<dbReference type="InterPro" id="IPR001789">
    <property type="entry name" value="Sig_transdc_resp-reg_receiver"/>
</dbReference>
<dbReference type="PROSITE" id="PS50110">
    <property type="entry name" value="RESPONSE_REGULATORY"/>
    <property type="match status" value="1"/>
</dbReference>
<dbReference type="InterPro" id="IPR008207">
    <property type="entry name" value="Sig_transdc_His_kin_Hpt_dom"/>
</dbReference>
<evidence type="ECO:0000313" key="9">
    <source>
        <dbReference type="Proteomes" id="UP000052019"/>
    </source>
</evidence>
<dbReference type="PROSITE" id="PS50894">
    <property type="entry name" value="HPT"/>
    <property type="match status" value="1"/>
</dbReference>
<dbReference type="RefSeq" id="WP_057006773.1">
    <property type="nucleotide sequence ID" value="NZ_JYLK01000002.1"/>
</dbReference>
<dbReference type="Gene3D" id="3.40.50.2300">
    <property type="match status" value="1"/>
</dbReference>
<keyword evidence="1 4" id="KW-0597">Phosphoprotein</keyword>
<dbReference type="EMBL" id="JYLK01000002">
    <property type="protein sequence ID" value="KRP62248.1"/>
    <property type="molecule type" value="Genomic_DNA"/>
</dbReference>
<name>A0A0R2ZNG8_9PSED</name>
<evidence type="ECO:0000256" key="1">
    <source>
        <dbReference type="ARBA" id="ARBA00022553"/>
    </source>
</evidence>
<feature type="modified residue" description="4-aspartylphosphate" evidence="4">
    <location>
        <position position="76"/>
    </location>
</feature>
<dbReference type="OrthoDB" id="9797243at2"/>
<dbReference type="Proteomes" id="UP000052019">
    <property type="component" value="Unassembled WGS sequence"/>
</dbReference>
<evidence type="ECO:0000256" key="4">
    <source>
        <dbReference type="PROSITE-ProRule" id="PRU00169"/>
    </source>
</evidence>
<dbReference type="SMART" id="SM00448">
    <property type="entry name" value="REC"/>
    <property type="match status" value="1"/>
</dbReference>
<keyword evidence="10" id="KW-1185">Reference proteome</keyword>
<gene>
    <name evidence="8" type="ORF">SAMN04490205_2389</name>
    <name evidence="7" type="ORF">TU79_03690</name>
</gene>
<dbReference type="PATRIC" id="fig|200450.4.peg.2697"/>
<evidence type="ECO:0000313" key="10">
    <source>
        <dbReference type="Proteomes" id="UP000183126"/>
    </source>
</evidence>
<dbReference type="PANTHER" id="PTHR45339:SF6">
    <property type="entry name" value="SENSORY HISTIDINE PROTEIN KINASE"/>
    <property type="match status" value="1"/>
</dbReference>
<dbReference type="GO" id="GO:0005524">
    <property type="term" value="F:ATP binding"/>
    <property type="evidence" value="ECO:0007669"/>
    <property type="project" value="UniProtKB-KW"/>
</dbReference>
<evidence type="ECO:0000313" key="7">
    <source>
        <dbReference type="EMBL" id="KRP62248.1"/>
    </source>
</evidence>
<dbReference type="GO" id="GO:0000160">
    <property type="term" value="P:phosphorelay signal transduction system"/>
    <property type="evidence" value="ECO:0007669"/>
    <property type="project" value="UniProtKB-KW"/>
</dbReference>
<protein>
    <submittedName>
        <fullName evidence="8">CheY chemotaxis protein or a CheY-like REC (Receiver) domain</fullName>
    </submittedName>
    <submittedName>
        <fullName evidence="7">Response regulator receiver protein</fullName>
    </submittedName>
</protein>
<dbReference type="Pfam" id="PF01627">
    <property type="entry name" value="Hpt"/>
    <property type="match status" value="1"/>
</dbReference>
<dbReference type="SUPFAM" id="SSF52172">
    <property type="entry name" value="CheY-like"/>
    <property type="match status" value="1"/>
</dbReference>
<organism evidence="7 9">
    <name type="scientific">Pseudomonas trivialis</name>
    <dbReference type="NCBI Taxonomy" id="200450"/>
    <lineage>
        <taxon>Bacteria</taxon>
        <taxon>Pseudomonadati</taxon>
        <taxon>Pseudomonadota</taxon>
        <taxon>Gammaproteobacteria</taxon>
        <taxon>Pseudomonadales</taxon>
        <taxon>Pseudomonadaceae</taxon>
        <taxon>Pseudomonas</taxon>
    </lineage>
</organism>
<dbReference type="InterPro" id="IPR036641">
    <property type="entry name" value="HPT_dom_sf"/>
</dbReference>
<reference evidence="7 9" key="1">
    <citation type="submission" date="2015-02" db="EMBL/GenBank/DDBJ databases">
        <title>Two Pseudomonas sp. nov. isolated from raw milk.</title>
        <authorList>
            <person name="Wenning M."/>
            <person name="von Neubeck M."/>
            <person name="Huptas C."/>
            <person name="Scherer S."/>
        </authorList>
    </citation>
    <scope>NUCLEOTIDE SEQUENCE [LARGE SCALE GENOMIC DNA]</scope>
    <source>
        <strain evidence="7 9">DSM 14937</strain>
    </source>
</reference>